<dbReference type="EMBL" id="CP016700">
    <property type="protein sequence ID" value="ARD97471.1"/>
    <property type="molecule type" value="Genomic_DNA"/>
</dbReference>
<feature type="compositionally biased region" description="Low complexity" evidence="3">
    <location>
        <begin position="193"/>
        <end position="244"/>
    </location>
</feature>
<dbReference type="Gene3D" id="1.10.287.1490">
    <property type="match status" value="1"/>
</dbReference>
<accession>A0A1V0NC18</accession>
<evidence type="ECO:0000256" key="3">
    <source>
        <dbReference type="SAM" id="MobiDB-lite"/>
    </source>
</evidence>
<dbReference type="Pfam" id="PF01476">
    <property type="entry name" value="LysM"/>
    <property type="match status" value="1"/>
</dbReference>
<dbReference type="InterPro" id="IPR002988">
    <property type="entry name" value="GA_module"/>
</dbReference>
<feature type="coiled-coil region" evidence="2">
    <location>
        <begin position="248"/>
        <end position="289"/>
    </location>
</feature>
<gene>
    <name evidence="5" type="ORF">LL275_pB20</name>
</gene>
<dbReference type="Gene3D" id="3.10.350.10">
    <property type="entry name" value="LysM domain"/>
    <property type="match status" value="1"/>
</dbReference>
<evidence type="ECO:0000313" key="5">
    <source>
        <dbReference type="EMBL" id="ARD97471.1"/>
    </source>
</evidence>
<dbReference type="PANTHER" id="PTHR23159:SF66">
    <property type="entry name" value="OS04G0158400 PROTEIN"/>
    <property type="match status" value="1"/>
</dbReference>
<name>A0A1V0NC18_LACLL</name>
<evidence type="ECO:0000259" key="4">
    <source>
        <dbReference type="PROSITE" id="PS51782"/>
    </source>
</evidence>
<feature type="domain" description="LysM" evidence="4">
    <location>
        <begin position="78"/>
        <end position="122"/>
    </location>
</feature>
<dbReference type="PANTHER" id="PTHR23159">
    <property type="entry name" value="CENTROSOMAL PROTEIN 2"/>
    <property type="match status" value="1"/>
</dbReference>
<evidence type="ECO:0000256" key="1">
    <source>
        <dbReference type="ARBA" id="ARBA00022729"/>
    </source>
</evidence>
<protein>
    <recommendedName>
        <fullName evidence="4">LysM domain-containing protein</fullName>
    </recommendedName>
</protein>
<dbReference type="InterPro" id="IPR018392">
    <property type="entry name" value="LysM"/>
</dbReference>
<feature type="coiled-coil region" evidence="2">
    <location>
        <begin position="467"/>
        <end position="516"/>
    </location>
</feature>
<dbReference type="Pfam" id="PF19258">
    <property type="entry name" value="KxYKxGKxW_sig"/>
    <property type="match status" value="1"/>
</dbReference>
<evidence type="ECO:0000256" key="2">
    <source>
        <dbReference type="SAM" id="Coils"/>
    </source>
</evidence>
<dbReference type="SUPFAM" id="SSF57997">
    <property type="entry name" value="Tropomyosin"/>
    <property type="match status" value="1"/>
</dbReference>
<dbReference type="InterPro" id="IPR022263">
    <property type="entry name" value="KxYKxGKxW"/>
</dbReference>
<dbReference type="SUPFAM" id="SSF54106">
    <property type="entry name" value="LysM domain"/>
    <property type="match status" value="1"/>
</dbReference>
<reference evidence="5 6" key="1">
    <citation type="journal article" date="2017" name="BMC Genomics">
        <title>Comparative and functional genomics of the Lactococcus lactis taxon; insights into evolution and niche adaptation.</title>
        <authorList>
            <person name="Kelleher P."/>
            <person name="Bottacini F."/>
            <person name="Mahony J."/>
            <person name="Kilcawley K.N."/>
            <person name="van Sinderen D."/>
        </authorList>
    </citation>
    <scope>NUCLEOTIDE SEQUENCE [LARGE SCALE GENOMIC DNA]</scope>
    <source>
        <strain evidence="5 6">275</strain>
        <plasmid evidence="6">p275b</plasmid>
    </source>
</reference>
<dbReference type="AlphaFoldDB" id="A0A1V0NC18"/>
<dbReference type="SMART" id="SM00257">
    <property type="entry name" value="LysM"/>
    <property type="match status" value="1"/>
</dbReference>
<proteinExistence type="predicted"/>
<dbReference type="InterPro" id="IPR036779">
    <property type="entry name" value="LysM_dom_sf"/>
</dbReference>
<feature type="compositionally biased region" description="Polar residues" evidence="3">
    <location>
        <begin position="160"/>
        <end position="192"/>
    </location>
</feature>
<dbReference type="Gene3D" id="1.20.5.420">
    <property type="entry name" value="Immunoglobulin FC, subunit C"/>
    <property type="match status" value="2"/>
</dbReference>
<dbReference type="PROSITE" id="PS51782">
    <property type="entry name" value="LYSM"/>
    <property type="match status" value="1"/>
</dbReference>
<geneLocation type="plasmid" evidence="6">
    <name>p275b</name>
</geneLocation>
<keyword evidence="2" id="KW-0175">Coiled coil</keyword>
<dbReference type="Pfam" id="PF01468">
    <property type="entry name" value="GA"/>
    <property type="match status" value="2"/>
</dbReference>
<dbReference type="RefSeq" id="WP_081144424.1">
    <property type="nucleotide sequence ID" value="NZ_CP016700.1"/>
</dbReference>
<keyword evidence="5" id="KW-0614">Plasmid</keyword>
<feature type="region of interest" description="Disordered" evidence="3">
    <location>
        <begin position="142"/>
        <end position="245"/>
    </location>
</feature>
<organism evidence="5 6">
    <name type="scientific">Lactococcus lactis subsp. lactis</name>
    <name type="common">Streptococcus lactis</name>
    <dbReference type="NCBI Taxonomy" id="1360"/>
    <lineage>
        <taxon>Bacteria</taxon>
        <taxon>Bacillati</taxon>
        <taxon>Bacillota</taxon>
        <taxon>Bacilli</taxon>
        <taxon>Lactobacillales</taxon>
        <taxon>Streptococcaceae</taxon>
        <taxon>Lactococcus</taxon>
    </lineage>
</organism>
<keyword evidence="1" id="KW-0732">Signal</keyword>
<sequence length="910" mass="96164">MRKIIGKKNKVHYVEETTRFQMVKSHKGWLVIGASMFALGLGLNMPATTAHASQLDGQWKARTVQEIKADFDKSGTSQSYKIQWGDTLSAISAAINVSQDRLAQINSIENKDLIFAGNTIQIDGNGSDATITIKDQNGKADKVYNVDPNKPVVNTEKTNELQSENVNGTGSTSQTTVAANESAQATNANGNTTVNDSSSVAGSSNNGASSGTNGATSINVKPSNPTNPNGNNGSDNSNTNPSPNKTELEKLKETLASQNAKLSDSQSKLTAAQSDLDAAKSALTAAQNKDISQFESAVQAQTEKVNGVKTDLDNIKTEIDSNTKNIESLNIVIASLKANIASADTDVVTAQNRLATAQSNSDAKQLAYKQIIATISAQYPSINVETADGLATLETSNPDLKAAFDAAKSDKDDSELVLEQAKTAVSDASVAKPNMQASLTENENKIPALTEQINTDTAKVSPLESKLTTETATLSDLQQQLDNAKNSNAEQLQADVNAKQSVVDNLTKEIESAKADTELKVTREDAAKKTNAVSDANVADALVKTKEDAKSTIDGLKFLSNNVKSEFKAKVDAATSKDDVDKLIASLPVVAVRLSVSGYNGNLKKTVPKLIGKGFGSIVDIEVVKSGKTAVSNATEAKPNMQASLTENENKIPALTEQINTDTAKVSPLESKLTTETATLSDLQQQLDNAKNSNAEQLQADVNAKQSVVDNLTKEIESAKADTELKVTSEDAAKKTNAVSDANVADALVKTKEDAKSTIDGLKFLSNNVKSEFKAKVDAATSKDDVDKLIASLPVVAVRLSVSGYNGNLKKTVPKLIGKGFGSIVDIEVVKSGKTAVSNATEAKPNMQASLTENENKIATLTAQINTDTAKVSPLESKLTTETAALSDLQQQPLDNVGSVAKFKNQIQGL</sequence>
<dbReference type="Proteomes" id="UP000192085">
    <property type="component" value="Plasmid p275B"/>
</dbReference>
<feature type="coiled-coil region" evidence="2">
    <location>
        <begin position="673"/>
        <end position="722"/>
    </location>
</feature>
<evidence type="ECO:0000313" key="6">
    <source>
        <dbReference type="Proteomes" id="UP000192085"/>
    </source>
</evidence>